<protein>
    <recommendedName>
        <fullName evidence="4">Arginine transporter</fullName>
    </recommendedName>
</protein>
<dbReference type="STRING" id="394264.SAMN04488040_2826"/>
<accession>A0A1I6ULN8</accession>
<reference evidence="3" key="1">
    <citation type="submission" date="2016-10" db="EMBL/GenBank/DDBJ databases">
        <authorList>
            <person name="Varghese N."/>
            <person name="Submissions S."/>
        </authorList>
    </citation>
    <scope>NUCLEOTIDE SEQUENCE [LARGE SCALE GENOMIC DNA]</scope>
    <source>
        <strain evidence="3">DSM 23422</strain>
    </source>
</reference>
<gene>
    <name evidence="2" type="ORF">SAMN04488040_2826</name>
</gene>
<keyword evidence="1" id="KW-0732">Signal</keyword>
<dbReference type="RefSeq" id="WP_245764274.1">
    <property type="nucleotide sequence ID" value="NZ_FPAJ01000004.1"/>
</dbReference>
<evidence type="ECO:0008006" key="4">
    <source>
        <dbReference type="Google" id="ProtNLM"/>
    </source>
</evidence>
<evidence type="ECO:0000313" key="2">
    <source>
        <dbReference type="EMBL" id="SFT02274.1"/>
    </source>
</evidence>
<dbReference type="AlphaFoldDB" id="A0A1I6ULN8"/>
<evidence type="ECO:0000313" key="3">
    <source>
        <dbReference type="Proteomes" id="UP000199239"/>
    </source>
</evidence>
<feature type="chain" id="PRO_5012000630" description="Arginine transporter" evidence="1">
    <location>
        <begin position="16"/>
        <end position="119"/>
    </location>
</feature>
<dbReference type="Proteomes" id="UP000199239">
    <property type="component" value="Unassembled WGS sequence"/>
</dbReference>
<name>A0A1I6ULN8_9RHOB</name>
<dbReference type="PROSITE" id="PS51257">
    <property type="entry name" value="PROKAR_LIPOPROTEIN"/>
    <property type="match status" value="1"/>
</dbReference>
<dbReference type="EMBL" id="FPAJ01000004">
    <property type="protein sequence ID" value="SFT02274.1"/>
    <property type="molecule type" value="Genomic_DNA"/>
</dbReference>
<sequence length="119" mass="12552">MLRIFTMICALSALAACGGGRGYNPGGGYRSAPVLFATGPIQSACMSAGRKQASRSRCGCIQAVADRSLSPSEQRRGVQVFKDPHTLQEARQSDSASDNAFWSTWKAFGNTAETLCSAA</sequence>
<proteinExistence type="predicted"/>
<keyword evidence="3" id="KW-1185">Reference proteome</keyword>
<organism evidence="2 3">
    <name type="scientific">Sulfitobacter marinus</name>
    <dbReference type="NCBI Taxonomy" id="394264"/>
    <lineage>
        <taxon>Bacteria</taxon>
        <taxon>Pseudomonadati</taxon>
        <taxon>Pseudomonadota</taxon>
        <taxon>Alphaproteobacteria</taxon>
        <taxon>Rhodobacterales</taxon>
        <taxon>Roseobacteraceae</taxon>
        <taxon>Sulfitobacter</taxon>
    </lineage>
</organism>
<feature type="signal peptide" evidence="1">
    <location>
        <begin position="1"/>
        <end position="15"/>
    </location>
</feature>
<evidence type="ECO:0000256" key="1">
    <source>
        <dbReference type="SAM" id="SignalP"/>
    </source>
</evidence>